<name>A0A4V3WFI2_9BACL</name>
<protein>
    <submittedName>
        <fullName evidence="4">Polyphosphate kinase 2 family protein</fullName>
    </submittedName>
</protein>
<dbReference type="PANTHER" id="PTHR34383">
    <property type="entry name" value="POLYPHOSPHATE:AMP PHOSPHOTRANSFERASE-RELATED"/>
    <property type="match status" value="1"/>
</dbReference>
<evidence type="ECO:0000256" key="1">
    <source>
        <dbReference type="ARBA" id="ARBA00022679"/>
    </source>
</evidence>
<dbReference type="InterPro" id="IPR022488">
    <property type="entry name" value="PPK2-related"/>
</dbReference>
<dbReference type="GO" id="GO:0008976">
    <property type="term" value="F:polyphosphate kinase activity"/>
    <property type="evidence" value="ECO:0007669"/>
    <property type="project" value="InterPro"/>
</dbReference>
<dbReference type="Proteomes" id="UP000310636">
    <property type="component" value="Unassembled WGS sequence"/>
</dbReference>
<dbReference type="GO" id="GO:0006797">
    <property type="term" value="P:polyphosphate metabolic process"/>
    <property type="evidence" value="ECO:0007669"/>
    <property type="project" value="InterPro"/>
</dbReference>
<keyword evidence="5" id="KW-1185">Reference proteome</keyword>
<evidence type="ECO:0000313" key="4">
    <source>
        <dbReference type="EMBL" id="THF80320.1"/>
    </source>
</evidence>
<dbReference type="InterPro" id="IPR027417">
    <property type="entry name" value="P-loop_NTPase"/>
</dbReference>
<dbReference type="OrthoDB" id="9775224at2"/>
<dbReference type="RefSeq" id="WP_136369757.1">
    <property type="nucleotide sequence ID" value="NZ_SSOB01000011.1"/>
</dbReference>
<organism evidence="4 5">
    <name type="scientific">Cohnella fermenti</name>
    <dbReference type="NCBI Taxonomy" id="2565925"/>
    <lineage>
        <taxon>Bacteria</taxon>
        <taxon>Bacillati</taxon>
        <taxon>Bacillota</taxon>
        <taxon>Bacilli</taxon>
        <taxon>Bacillales</taxon>
        <taxon>Paenibacillaceae</taxon>
        <taxon>Cohnella</taxon>
    </lineage>
</organism>
<dbReference type="AlphaFoldDB" id="A0A4V3WFI2"/>
<evidence type="ECO:0000256" key="2">
    <source>
        <dbReference type="ARBA" id="ARBA00022777"/>
    </source>
</evidence>
<keyword evidence="1" id="KW-0808">Transferase</keyword>
<dbReference type="EMBL" id="SSOB01000011">
    <property type="protein sequence ID" value="THF80320.1"/>
    <property type="molecule type" value="Genomic_DNA"/>
</dbReference>
<dbReference type="PANTHER" id="PTHR34383:SF3">
    <property type="entry name" value="POLYPHOSPHATE:AMP PHOSPHOTRANSFERASE"/>
    <property type="match status" value="1"/>
</dbReference>
<dbReference type="InterPro" id="IPR022300">
    <property type="entry name" value="PPK2-rel_1"/>
</dbReference>
<evidence type="ECO:0000313" key="5">
    <source>
        <dbReference type="Proteomes" id="UP000310636"/>
    </source>
</evidence>
<dbReference type="SUPFAM" id="SSF52540">
    <property type="entry name" value="P-loop containing nucleoside triphosphate hydrolases"/>
    <property type="match status" value="1"/>
</dbReference>
<dbReference type="InterPro" id="IPR016898">
    <property type="entry name" value="Polyphosphate_phosphotransfera"/>
</dbReference>
<evidence type="ECO:0000259" key="3">
    <source>
        <dbReference type="Pfam" id="PF03976"/>
    </source>
</evidence>
<dbReference type="NCBIfam" id="TIGR03709">
    <property type="entry name" value="PPK2_rel_1"/>
    <property type="match status" value="1"/>
</dbReference>
<dbReference type="Gene3D" id="3.40.50.300">
    <property type="entry name" value="P-loop containing nucleotide triphosphate hydrolases"/>
    <property type="match status" value="1"/>
</dbReference>
<keyword evidence="2 4" id="KW-0418">Kinase</keyword>
<sequence length="277" mass="31885">MAAGFDIERYRLDRKEKVDLADYDPGDKGSFKQKEDVEEAMERMKRQLEEMQEMLYASKTHGVLILFQGMDCSGKDGVVAKVLSGLNPHGFRAESFKQPTGEEAAHDFLWRAHKVGPARGMITSFNRSYYEDVLITRVHGTIDKKEANKRLKHIQQFEKHLADSGILVVKIFLHISQDFQLGKLKERLENPKKLWKFDPSDLAERKHWDAYMQAYEAAFKATGTKTNPWHIVPANHRWYRDYVTLGIIVDAMSRLKLIYPVVEIDRSSIEAVAAADE</sequence>
<dbReference type="PIRSF" id="PIRSF028756">
    <property type="entry name" value="PPK2_prd"/>
    <property type="match status" value="1"/>
</dbReference>
<comment type="caution">
    <text evidence="4">The sequence shown here is derived from an EMBL/GenBank/DDBJ whole genome shotgun (WGS) entry which is preliminary data.</text>
</comment>
<accession>A0A4V3WFI2</accession>
<gene>
    <name evidence="4" type="ORF">E6C55_10555</name>
</gene>
<reference evidence="4 5" key="1">
    <citation type="submission" date="2019-04" db="EMBL/GenBank/DDBJ databases">
        <title>Cohnella sp. nov. isolated from preserved vegetables.</title>
        <authorList>
            <person name="Lin S.-Y."/>
            <person name="Hung M.-H."/>
            <person name="Young C.-C."/>
        </authorList>
    </citation>
    <scope>NUCLEOTIDE SEQUENCE [LARGE SCALE GENOMIC DNA]</scope>
    <source>
        <strain evidence="4 5">CC-MHH1044</strain>
    </source>
</reference>
<dbReference type="Pfam" id="PF03976">
    <property type="entry name" value="PPK2"/>
    <property type="match status" value="1"/>
</dbReference>
<proteinExistence type="predicted"/>
<feature type="domain" description="Polyphosphate kinase-2-related" evidence="3">
    <location>
        <begin position="33"/>
        <end position="253"/>
    </location>
</feature>